<reference evidence="3" key="1">
    <citation type="submission" date="2017-02" db="UniProtKB">
        <authorList>
            <consortium name="WormBaseParasite"/>
        </authorList>
    </citation>
    <scope>IDENTIFICATION</scope>
</reference>
<protein>
    <submittedName>
        <fullName evidence="3">Phage protein</fullName>
    </submittedName>
</protein>
<evidence type="ECO:0000313" key="3">
    <source>
        <dbReference type="WBParaSite" id="HDID_0000749801-mRNA-1"/>
    </source>
</evidence>
<evidence type="ECO:0000313" key="2">
    <source>
        <dbReference type="Proteomes" id="UP000274504"/>
    </source>
</evidence>
<dbReference type="WBParaSite" id="HDID_0000749801-mRNA-1">
    <property type="protein sequence ID" value="HDID_0000749801-mRNA-1"/>
    <property type="gene ID" value="HDID_0000749801"/>
</dbReference>
<proteinExistence type="predicted"/>
<evidence type="ECO:0000313" key="1">
    <source>
        <dbReference type="EMBL" id="VDL59814.1"/>
    </source>
</evidence>
<reference evidence="1 2" key="2">
    <citation type="submission" date="2018-11" db="EMBL/GenBank/DDBJ databases">
        <authorList>
            <consortium name="Pathogen Informatics"/>
        </authorList>
    </citation>
    <scope>NUCLEOTIDE SEQUENCE [LARGE SCALE GENOMIC DNA]</scope>
</reference>
<organism evidence="3">
    <name type="scientific">Hymenolepis diminuta</name>
    <name type="common">Rat tapeworm</name>
    <dbReference type="NCBI Taxonomy" id="6216"/>
    <lineage>
        <taxon>Eukaryota</taxon>
        <taxon>Metazoa</taxon>
        <taxon>Spiralia</taxon>
        <taxon>Lophotrochozoa</taxon>
        <taxon>Platyhelminthes</taxon>
        <taxon>Cestoda</taxon>
        <taxon>Eucestoda</taxon>
        <taxon>Cyclophyllidea</taxon>
        <taxon>Hymenolepididae</taxon>
        <taxon>Hymenolepis</taxon>
    </lineage>
</organism>
<gene>
    <name evidence="1" type="ORF">HDID_LOCUS7496</name>
</gene>
<dbReference type="EMBL" id="UYSG01010940">
    <property type="protein sequence ID" value="VDL59814.1"/>
    <property type="molecule type" value="Genomic_DNA"/>
</dbReference>
<dbReference type="Proteomes" id="UP000274504">
    <property type="component" value="Unassembled WGS sequence"/>
</dbReference>
<sequence>MIQWDLRIYDLDEIYHSWKMVAFSPTYSRYCTASSRNGKNYRGWECPEFRVWNDPQNSEEVDLEKIVEMSNLLDCGFYMATPKEIISLGNILE</sequence>
<dbReference type="AlphaFoldDB" id="A0A0R3SQW3"/>
<accession>A0A0R3SQW3</accession>
<name>A0A0R3SQW3_HYMDI</name>